<reference evidence="9" key="1">
    <citation type="submission" date="2025-08" db="UniProtKB">
        <authorList>
            <consortium name="RefSeq"/>
        </authorList>
    </citation>
    <scope>IDENTIFICATION</scope>
    <source>
        <strain evidence="9">Nigerian</strain>
        <tissue evidence="9">Liver and blood</tissue>
    </source>
</reference>
<dbReference type="Xenbase" id="XB-GENE-940125">
    <property type="gene designation" value="fmn1"/>
</dbReference>
<evidence type="ECO:0000256" key="4">
    <source>
        <dbReference type="ARBA" id="ARBA00023242"/>
    </source>
</evidence>
<feature type="compositionally biased region" description="Polar residues" evidence="6">
    <location>
        <begin position="195"/>
        <end position="207"/>
    </location>
</feature>
<feature type="region of interest" description="Disordered" evidence="6">
    <location>
        <begin position="808"/>
        <end position="938"/>
    </location>
</feature>
<dbReference type="OrthoDB" id="427644at2759"/>
<evidence type="ECO:0000256" key="6">
    <source>
        <dbReference type="SAM" id="MobiDB-lite"/>
    </source>
</evidence>
<organism evidence="8 9">
    <name type="scientific">Xenopus tropicalis</name>
    <name type="common">Western clawed frog</name>
    <name type="synonym">Silurana tropicalis</name>
    <dbReference type="NCBI Taxonomy" id="8364"/>
    <lineage>
        <taxon>Eukaryota</taxon>
        <taxon>Metazoa</taxon>
        <taxon>Chordata</taxon>
        <taxon>Craniata</taxon>
        <taxon>Vertebrata</taxon>
        <taxon>Euteleostomi</taxon>
        <taxon>Amphibia</taxon>
        <taxon>Batrachia</taxon>
        <taxon>Anura</taxon>
        <taxon>Pipoidea</taxon>
        <taxon>Pipidae</taxon>
        <taxon>Xenopodinae</taxon>
        <taxon>Xenopus</taxon>
        <taxon>Silurana</taxon>
    </lineage>
</organism>
<dbReference type="PANTHER" id="PTHR45920">
    <property type="entry name" value="FORMIN HOMOLOGY 2 DOMAIN CONTAINING, ISOFORM I"/>
    <property type="match status" value="1"/>
</dbReference>
<evidence type="ECO:0000256" key="1">
    <source>
        <dbReference type="ARBA" id="ARBA00004123"/>
    </source>
</evidence>
<keyword evidence="4" id="KW-0539">Nucleus</keyword>
<dbReference type="GO" id="GO:0005634">
    <property type="term" value="C:nucleus"/>
    <property type="evidence" value="ECO:0000318"/>
    <property type="project" value="GO_Central"/>
</dbReference>
<evidence type="ECO:0000256" key="5">
    <source>
        <dbReference type="SAM" id="Coils"/>
    </source>
</evidence>
<feature type="region of interest" description="Disordered" evidence="6">
    <location>
        <begin position="648"/>
        <end position="677"/>
    </location>
</feature>
<dbReference type="InterPro" id="IPR015425">
    <property type="entry name" value="FH2_Formin"/>
</dbReference>
<name>A0A8J1IKX5_XENTR</name>
<evidence type="ECO:0000259" key="7">
    <source>
        <dbReference type="PROSITE" id="PS51444"/>
    </source>
</evidence>
<keyword evidence="3 5" id="KW-0175">Coiled coil</keyword>
<dbReference type="InterPro" id="IPR042201">
    <property type="entry name" value="FH2_Formin_sf"/>
</dbReference>
<dbReference type="GO" id="GO:0008017">
    <property type="term" value="F:microtubule binding"/>
    <property type="evidence" value="ECO:0007669"/>
    <property type="project" value="InterPro"/>
</dbReference>
<dbReference type="GeneID" id="100170173"/>
<proteinExistence type="inferred from homology"/>
<sequence length="1423" mass="158991">MEGTHSILQLHKPIMELCYVSFFLPRGNVRGFTYKRCVTRDKARTCFDNCYRISEERETAAHKDPPYERFTEDLKEATTQNILTELYKLTAAKDRLLVQLLEASHKLGSIMGNQDGKFQDLPDGYKFPEDEAHGHVDFHESFSASVEKKVPSTKVKKNRRLSRRKESIEDFVNKKIKWKSSTEASATQVRDKTSSAKVSLTGSTDSLSRPKLQSVENKDSYLPGPMVKNAQGKHSESSGMLGSESAMGSLLSVYDNDVFADFSLLPHSDSLLKELQSAIDIMPEQPSTQVLEGYIFEKHCTEHESNEQASSGRSIKTVTAKLQDISTCVQKVVHTYNYQEDGAEERRCENITELIDEQKEFVSQIDVPMMYEPLQCHIEKQLYGGVYNDRHGRLETCNNNIEPLPSCEYVNKNLLRVVKSESMDETEYWLGQMDRRGEKCSYGLKLPEKLSKSQESLNHVTVPHSAHIKLQDKPTAVKTPTFDTASIMHIPCTMCKGISPVSSPVSTHLSSPQPHHRILPLQTQHVEEDLKLCGVEHWSALPDIFREPSSLQELGYDFKGSTTFNMDPDNYLFDDFLQNVKGKKTTLQPNLPPPGGGEALKDVSRGPDTSSGLQAGVSEELSSVCDNKTTVGRPDHSILHLSLEIHTDLSPSDGEDRTPGRLQAVWPPPKPKDEEEKVGLKYTEAEYQAAILHLKREHKDELETLKSQSEVAIFNVRGEQAVQTAKLEEEIQKLQADLQNKLSHQNGVKRDVCVSTEDENSPKSFRNVCIQTDRETFLKPNEEDKSQKNDPVLPKKLNIASISQNLASPISPSDNSQHNFPLASLSVTTPPPHPLSTSSQTASSPTPLDCTSIPPPPLLPGFPSVPPPPPLPGSSSVPPPPPLPGISSAPPPPPLPGFSSVPPPPPPLPDLSSVPPPPPFPGGGPPPPPPPFPGYGSSAVPPPLPLPLPGLFFGLSKPRKAPVEPGCPMKPLYWTRIQLKNGSSSNTLWENLKEPNIADTKEFEDLFAKATVQQKKKPLSDSYEKRAKAKQVIKLLDGKRSQAVGILISSLHLDMKDIQQAILNVDNSVVDIETLEALYENRAQKEEMEIIKKHYQTSKAEDVKLLDKPEQFLYELSQIPNFVERSQCIIFQSVFLEGISSVRRKVDIISRACDCLLERVSVRDIIGLILAFGNYMNGGNRTRGQADGFGLEILPKLKDVKSRDNKASLVDYVVRYYLRYFDQDAGTDKSVFPLPESQDLLLASQVKFEDLDKDLRKLKKDIEVCEKQLKAVVKDSPKENIQPFKDKMSSFLNKAKEEYKTEESKLTRSQNRFEETIGYFGCKPKGNDKEITPNSFFVLWYEFCGDFKSVWKRESKVLSTERRLCFLFGSNGHQGKVIPPQGSRGNPLAAVCPHEKINTPDLISYTFLYHSQLLASKMKGDLS</sequence>
<feature type="compositionally biased region" description="Polar residues" evidence="6">
    <location>
        <begin position="808"/>
        <end position="819"/>
    </location>
</feature>
<dbReference type="SMART" id="SM00498">
    <property type="entry name" value="FH2"/>
    <property type="match status" value="1"/>
</dbReference>
<evidence type="ECO:0000256" key="2">
    <source>
        <dbReference type="ARBA" id="ARBA00005271"/>
    </source>
</evidence>
<dbReference type="Pfam" id="PF02181">
    <property type="entry name" value="FH2"/>
    <property type="match status" value="1"/>
</dbReference>
<evidence type="ECO:0000313" key="9">
    <source>
        <dbReference type="RefSeq" id="XP_031746097.1"/>
    </source>
</evidence>
<feature type="coiled-coil region" evidence="5">
    <location>
        <begin position="1248"/>
        <end position="1312"/>
    </location>
</feature>
<dbReference type="SUPFAM" id="SSF101447">
    <property type="entry name" value="Formin homology 2 domain (FH2 domain)"/>
    <property type="match status" value="1"/>
</dbReference>
<dbReference type="PRINTS" id="PR00828">
    <property type="entry name" value="FORMIN"/>
</dbReference>
<gene>
    <name evidence="9 10" type="primary">fmn1</name>
    <name evidence="9" type="synonym">fmn</name>
    <name evidence="9" type="synonym">formin</name>
</gene>
<dbReference type="RefSeq" id="XP_031746097.1">
    <property type="nucleotide sequence ID" value="XM_031890237.1"/>
</dbReference>
<dbReference type="InterPro" id="IPR001265">
    <property type="entry name" value="Formin_Cappuccino_subfam"/>
</dbReference>
<dbReference type="Gene3D" id="1.20.58.2220">
    <property type="entry name" value="Formin, FH2 domain"/>
    <property type="match status" value="1"/>
</dbReference>
<dbReference type="AGR" id="Xenbase:XB-GENE-940125"/>
<dbReference type="Pfam" id="PF06346">
    <property type="entry name" value="Drf_FH1"/>
    <property type="match status" value="1"/>
</dbReference>
<feature type="compositionally biased region" description="Low complexity" evidence="6">
    <location>
        <begin position="835"/>
        <end position="847"/>
    </location>
</feature>
<feature type="compositionally biased region" description="Pro residues" evidence="6">
    <location>
        <begin position="853"/>
        <end position="933"/>
    </location>
</feature>
<accession>A0A8J1IKX5</accession>
<comment type="subcellular location">
    <subcellularLocation>
        <location evidence="1">Nucleus</location>
    </subcellularLocation>
</comment>
<dbReference type="CTD" id="342184"/>
<dbReference type="GO" id="GO:0005789">
    <property type="term" value="C:endoplasmic reticulum membrane"/>
    <property type="evidence" value="ECO:0000318"/>
    <property type="project" value="GO_Central"/>
</dbReference>
<dbReference type="GO" id="GO:0005884">
    <property type="term" value="C:actin filament"/>
    <property type="evidence" value="ECO:0007669"/>
    <property type="project" value="InterPro"/>
</dbReference>
<feature type="region of interest" description="Disordered" evidence="6">
    <location>
        <begin position="584"/>
        <end position="621"/>
    </location>
</feature>
<feature type="region of interest" description="Disordered" evidence="6">
    <location>
        <begin position="182"/>
        <end position="241"/>
    </location>
</feature>
<comment type="similarity">
    <text evidence="2">Belongs to the formin homology family. Cappuccino subfamily.</text>
</comment>
<dbReference type="GO" id="GO:0045010">
    <property type="term" value="P:actin nucleation"/>
    <property type="evidence" value="ECO:0007669"/>
    <property type="project" value="InterPro"/>
</dbReference>
<dbReference type="GO" id="GO:0030036">
    <property type="term" value="P:actin cytoskeleton organization"/>
    <property type="evidence" value="ECO:0000318"/>
    <property type="project" value="GO_Central"/>
</dbReference>
<evidence type="ECO:0000313" key="8">
    <source>
        <dbReference type="Proteomes" id="UP000008143"/>
    </source>
</evidence>
<evidence type="ECO:0000313" key="10">
    <source>
        <dbReference type="Xenbase" id="XB-GENE-940125"/>
    </source>
</evidence>
<keyword evidence="8" id="KW-1185">Reference proteome</keyword>
<evidence type="ECO:0000256" key="3">
    <source>
        <dbReference type="ARBA" id="ARBA00023054"/>
    </source>
</evidence>
<dbReference type="PROSITE" id="PS51444">
    <property type="entry name" value="FH2"/>
    <property type="match status" value="1"/>
</dbReference>
<dbReference type="FunFam" id="1.20.58.2220:FF:000005">
    <property type="entry name" value="Formin 1"/>
    <property type="match status" value="1"/>
</dbReference>
<feature type="domain" description="FH2" evidence="7">
    <location>
        <begin position="959"/>
        <end position="1373"/>
    </location>
</feature>
<dbReference type="PANTHER" id="PTHR45920:SF7">
    <property type="entry name" value="FORMIN-G"/>
    <property type="match status" value="1"/>
</dbReference>
<dbReference type="Proteomes" id="UP000008143">
    <property type="component" value="Chromosome 8"/>
</dbReference>
<protein>
    <submittedName>
        <fullName evidence="9">Formin-1 isoform X1</fullName>
    </submittedName>
</protein>
<feature type="coiled-coil region" evidence="5">
    <location>
        <begin position="717"/>
        <end position="744"/>
    </location>
</feature>